<feature type="binding site" evidence="10">
    <location>
        <position position="93"/>
    </location>
    <ligand>
        <name>[4Fe-4S] cluster</name>
        <dbReference type="ChEBI" id="CHEBI:49883"/>
        <label>1</label>
        <note>4Fe-4S-S-AdoMet</note>
    </ligand>
</feature>
<dbReference type="GO" id="GO:0061799">
    <property type="term" value="F:cyclic pyranopterin monophosphate synthase activity"/>
    <property type="evidence" value="ECO:0007669"/>
    <property type="project" value="TreeGrafter"/>
</dbReference>
<keyword evidence="2 10" id="KW-0949">S-adenosyl-L-methionine</keyword>
<dbReference type="SFLD" id="SFLDG01067">
    <property type="entry name" value="SPASM/twitch_domain_containing"/>
    <property type="match status" value="1"/>
</dbReference>
<dbReference type="InterPro" id="IPR007197">
    <property type="entry name" value="rSAM"/>
</dbReference>
<evidence type="ECO:0000256" key="8">
    <source>
        <dbReference type="ARBA" id="ARBA00023150"/>
    </source>
</evidence>
<keyword evidence="1 10" id="KW-0004">4Fe-4S</keyword>
<dbReference type="GO" id="GO:0051539">
    <property type="term" value="F:4 iron, 4 sulfur cluster binding"/>
    <property type="evidence" value="ECO:0007669"/>
    <property type="project" value="UniProtKB-UniRule"/>
</dbReference>
<feature type="binding site" evidence="10">
    <location>
        <position position="336"/>
    </location>
    <ligand>
        <name>[4Fe-4S] cluster</name>
        <dbReference type="ChEBI" id="CHEBI:49883"/>
        <label>2</label>
        <note>4Fe-4S-substrate</note>
    </ligand>
</feature>
<name>A0A239LQH3_9NOCA</name>
<evidence type="ECO:0000256" key="10">
    <source>
        <dbReference type="HAMAP-Rule" id="MF_01225"/>
    </source>
</evidence>
<dbReference type="NCBIfam" id="TIGR02666">
    <property type="entry name" value="moaA"/>
    <property type="match status" value="1"/>
</dbReference>
<dbReference type="Proteomes" id="UP000198327">
    <property type="component" value="Unassembled WGS sequence"/>
</dbReference>
<keyword evidence="9 10" id="KW-0456">Lyase</keyword>
<dbReference type="GO" id="GO:0006777">
    <property type="term" value="P:Mo-molybdopterin cofactor biosynthetic process"/>
    <property type="evidence" value="ECO:0007669"/>
    <property type="project" value="UniProtKB-UniRule"/>
</dbReference>
<evidence type="ECO:0000256" key="1">
    <source>
        <dbReference type="ARBA" id="ARBA00022485"/>
    </source>
</evidence>
<keyword evidence="3 10" id="KW-0479">Metal-binding</keyword>
<keyword evidence="5 10" id="KW-0408">Iron</keyword>
<feature type="binding site" evidence="10">
    <location>
        <position position="86"/>
    </location>
    <ligand>
        <name>[4Fe-4S] cluster</name>
        <dbReference type="ChEBI" id="CHEBI:49883"/>
        <label>1</label>
        <note>4Fe-4S-S-AdoMet</note>
    </ligand>
</feature>
<evidence type="ECO:0000256" key="4">
    <source>
        <dbReference type="ARBA" id="ARBA00022741"/>
    </source>
</evidence>
<feature type="binding site" evidence="10">
    <location>
        <position position="90"/>
    </location>
    <ligand>
        <name>[4Fe-4S] cluster</name>
        <dbReference type="ChEBI" id="CHEBI:49883"/>
        <label>1</label>
        <note>4Fe-4S-S-AdoMet</note>
    </ligand>
</feature>
<sequence>MTTDPRRAFETPIVWSLTGTAYWKKFRPSRLRGKKVCMTVTSVVGLGIPSVKSAAPTVDDRPDVPTLIDRFGRVARDLRISITEKCSLRCTYCMPEEGLPPIPAPDLLTPTEIARLVDVAVSRLGVEEVRFTGGEPLMRADLADILARTSERAPSVPLAMTTNAVGLEHRADSLAAAGLHRVNVSLDSIDRAHFAELTRRDRLPSVLAGIRAARRAGLTPVKVNAVLMPETLHGAADLLEWCLNEGVRLRFIEQMPLDADHEWARSRMLDAEQLLDVLSARFDLREVGREDPSAPAEEWAVDGTTDTVGIIASVTRSFCSDCDRTRITAEGTVRSCLFSDSETDLRAALRGGASDEDIADIWRGAMWNKWAGHGIDAADFVPPARSMGAIGG</sequence>
<comment type="similarity">
    <text evidence="10">Belongs to the radical SAM superfamily. MoaA family.</text>
</comment>
<dbReference type="InterPro" id="IPR058240">
    <property type="entry name" value="rSAM_sf"/>
</dbReference>
<dbReference type="Gene3D" id="3.20.20.70">
    <property type="entry name" value="Aldolase class I"/>
    <property type="match status" value="1"/>
</dbReference>
<comment type="catalytic activity">
    <reaction evidence="10">
        <text>GTP + AH2 + S-adenosyl-L-methionine = (8S)-3',8-cyclo-7,8-dihydroguanosine 5'-triphosphate + 5'-deoxyadenosine + L-methionine + A + H(+)</text>
        <dbReference type="Rhea" id="RHEA:49576"/>
        <dbReference type="ChEBI" id="CHEBI:13193"/>
        <dbReference type="ChEBI" id="CHEBI:15378"/>
        <dbReference type="ChEBI" id="CHEBI:17319"/>
        <dbReference type="ChEBI" id="CHEBI:17499"/>
        <dbReference type="ChEBI" id="CHEBI:37565"/>
        <dbReference type="ChEBI" id="CHEBI:57844"/>
        <dbReference type="ChEBI" id="CHEBI:59789"/>
        <dbReference type="ChEBI" id="CHEBI:131766"/>
        <dbReference type="EC" id="4.1.99.22"/>
    </reaction>
</comment>
<evidence type="ECO:0000256" key="9">
    <source>
        <dbReference type="ARBA" id="ARBA00023239"/>
    </source>
</evidence>
<evidence type="ECO:0000256" key="7">
    <source>
        <dbReference type="ARBA" id="ARBA00023134"/>
    </source>
</evidence>
<dbReference type="PANTHER" id="PTHR22960:SF0">
    <property type="entry name" value="MOLYBDENUM COFACTOR BIOSYNTHESIS PROTEIN 1"/>
    <property type="match status" value="1"/>
</dbReference>
<dbReference type="GO" id="GO:0005525">
    <property type="term" value="F:GTP binding"/>
    <property type="evidence" value="ECO:0007669"/>
    <property type="project" value="UniProtKB-UniRule"/>
</dbReference>
<evidence type="ECO:0000313" key="12">
    <source>
        <dbReference type="EMBL" id="SNT32711.1"/>
    </source>
</evidence>
<accession>A0A239LQH3</accession>
<feature type="binding site" evidence="10">
    <location>
        <position position="322"/>
    </location>
    <ligand>
        <name>[4Fe-4S] cluster</name>
        <dbReference type="ChEBI" id="CHEBI:49883"/>
        <label>2</label>
        <note>4Fe-4S-substrate</note>
    </ligand>
</feature>
<dbReference type="EC" id="4.1.99.22" evidence="10"/>
<feature type="binding site" evidence="10">
    <location>
        <position position="79"/>
    </location>
    <ligand>
        <name>GTP</name>
        <dbReference type="ChEBI" id="CHEBI:37565"/>
    </ligand>
</feature>
<feature type="binding site" evidence="10">
    <location>
        <position position="134"/>
    </location>
    <ligand>
        <name>S-adenosyl-L-methionine</name>
        <dbReference type="ChEBI" id="CHEBI:59789"/>
    </ligand>
</feature>
<dbReference type="InterPro" id="IPR013785">
    <property type="entry name" value="Aldolase_TIM"/>
</dbReference>
<protein>
    <recommendedName>
        <fullName evidence="10">GTP 3',8-cyclase</fullName>
        <ecNumber evidence="10">4.1.99.22</ecNumber>
    </recommendedName>
    <alternativeName>
        <fullName evidence="10">Molybdenum cofactor biosynthesis protein A</fullName>
    </alternativeName>
</protein>
<feature type="binding site" evidence="10">
    <location>
        <position position="319"/>
    </location>
    <ligand>
        <name>[4Fe-4S] cluster</name>
        <dbReference type="ChEBI" id="CHEBI:49883"/>
        <label>2</label>
        <note>4Fe-4S-substrate</note>
    </ligand>
</feature>
<dbReference type="EMBL" id="FZOW01000014">
    <property type="protein sequence ID" value="SNT32711.1"/>
    <property type="molecule type" value="Genomic_DNA"/>
</dbReference>
<feature type="domain" description="Radical SAM core" evidence="11">
    <location>
        <begin position="70"/>
        <end position="295"/>
    </location>
</feature>
<dbReference type="PANTHER" id="PTHR22960">
    <property type="entry name" value="MOLYBDOPTERIN COFACTOR SYNTHESIS PROTEIN A"/>
    <property type="match status" value="1"/>
</dbReference>
<dbReference type="SFLD" id="SFLDS00029">
    <property type="entry name" value="Radical_SAM"/>
    <property type="match status" value="1"/>
</dbReference>
<dbReference type="SMART" id="SM00729">
    <property type="entry name" value="Elp3"/>
    <property type="match status" value="1"/>
</dbReference>
<dbReference type="UniPathway" id="UPA00344"/>
<evidence type="ECO:0000256" key="6">
    <source>
        <dbReference type="ARBA" id="ARBA00023014"/>
    </source>
</evidence>
<dbReference type="GO" id="GO:0061798">
    <property type="term" value="F:GTP 3',8'-cyclase activity"/>
    <property type="evidence" value="ECO:0007669"/>
    <property type="project" value="UniProtKB-UniRule"/>
</dbReference>
<dbReference type="PROSITE" id="PS51918">
    <property type="entry name" value="RADICAL_SAM"/>
    <property type="match status" value="1"/>
</dbReference>
<dbReference type="InterPro" id="IPR013483">
    <property type="entry name" value="MoaA"/>
</dbReference>
<dbReference type="SUPFAM" id="SSF102114">
    <property type="entry name" value="Radical SAM enzymes"/>
    <property type="match status" value="1"/>
</dbReference>
<evidence type="ECO:0000256" key="3">
    <source>
        <dbReference type="ARBA" id="ARBA00022723"/>
    </source>
</evidence>
<dbReference type="InterPro" id="IPR006638">
    <property type="entry name" value="Elp3/MiaA/NifB-like_rSAM"/>
</dbReference>
<evidence type="ECO:0000313" key="13">
    <source>
        <dbReference type="Proteomes" id="UP000198327"/>
    </source>
</evidence>
<comment type="pathway">
    <text evidence="10">Cofactor biosynthesis; molybdopterin biosynthesis.</text>
</comment>
<dbReference type="InterPro" id="IPR010505">
    <property type="entry name" value="MoaA_twitch"/>
</dbReference>
<dbReference type="GO" id="GO:0046872">
    <property type="term" value="F:metal ion binding"/>
    <property type="evidence" value="ECO:0007669"/>
    <property type="project" value="UniProtKB-KW"/>
</dbReference>
<keyword evidence="13" id="KW-1185">Reference proteome</keyword>
<feature type="binding site" evidence="10">
    <location>
        <position position="222"/>
    </location>
    <ligand>
        <name>GTP</name>
        <dbReference type="ChEBI" id="CHEBI:37565"/>
    </ligand>
</feature>
<organism evidence="12 13">
    <name type="scientific">Rhodococcoides kyotonense</name>
    <dbReference type="NCBI Taxonomy" id="398843"/>
    <lineage>
        <taxon>Bacteria</taxon>
        <taxon>Bacillati</taxon>
        <taxon>Actinomycetota</taxon>
        <taxon>Actinomycetes</taxon>
        <taxon>Mycobacteriales</taxon>
        <taxon>Nocardiaceae</taxon>
        <taxon>Rhodococcoides</taxon>
    </lineage>
</organism>
<keyword evidence="7 10" id="KW-0342">GTP-binding</keyword>
<evidence type="ECO:0000256" key="2">
    <source>
        <dbReference type="ARBA" id="ARBA00022691"/>
    </source>
</evidence>
<feature type="binding site" evidence="10">
    <location>
        <position position="161"/>
    </location>
    <ligand>
        <name>GTP</name>
        <dbReference type="ChEBI" id="CHEBI:37565"/>
    </ligand>
</feature>
<dbReference type="SFLD" id="SFLDG01386">
    <property type="entry name" value="main_SPASM_domain-containing"/>
    <property type="match status" value="1"/>
</dbReference>
<feature type="binding site" evidence="10">
    <location>
        <begin position="324"/>
        <end position="326"/>
    </location>
    <ligand>
        <name>GTP</name>
        <dbReference type="ChEBI" id="CHEBI:37565"/>
    </ligand>
</feature>
<dbReference type="InterPro" id="IPR050105">
    <property type="entry name" value="MoCo_biosynth_MoaA/MoaC"/>
</dbReference>
<dbReference type="Pfam" id="PF04055">
    <property type="entry name" value="Radical_SAM"/>
    <property type="match status" value="1"/>
</dbReference>
<dbReference type="Pfam" id="PF06463">
    <property type="entry name" value="Mob_synth_C"/>
    <property type="match status" value="1"/>
</dbReference>
<dbReference type="STRING" id="398843.A3K89_15270"/>
<gene>
    <name evidence="10" type="primary">moaA</name>
    <name evidence="12" type="ORF">SAMN05421642_11416</name>
</gene>
<dbReference type="SFLD" id="SFLDG01383">
    <property type="entry name" value="cyclic_pyranopterin_phosphate"/>
    <property type="match status" value="1"/>
</dbReference>
<comment type="subunit">
    <text evidence="10">Monomer and homodimer.</text>
</comment>
<feature type="binding site" evidence="10">
    <location>
        <position position="92"/>
    </location>
    <ligand>
        <name>S-adenosyl-L-methionine</name>
        <dbReference type="ChEBI" id="CHEBI:59789"/>
    </ligand>
</feature>
<feature type="binding site" evidence="10">
    <location>
        <position position="185"/>
    </location>
    <ligand>
        <name>S-adenosyl-L-methionine</name>
        <dbReference type="ChEBI" id="CHEBI:59789"/>
    </ligand>
</feature>
<feature type="binding site" evidence="10">
    <location>
        <position position="130"/>
    </location>
    <ligand>
        <name>GTP</name>
        <dbReference type="ChEBI" id="CHEBI:37565"/>
    </ligand>
</feature>
<comment type="function">
    <text evidence="10">Catalyzes the cyclization of GTP to (8S)-3',8-cyclo-7,8-dihydroguanosine 5'-triphosphate.</text>
</comment>
<dbReference type="AlphaFoldDB" id="A0A239LQH3"/>
<evidence type="ECO:0000259" key="11">
    <source>
        <dbReference type="PROSITE" id="PS51918"/>
    </source>
</evidence>
<dbReference type="CDD" id="cd21117">
    <property type="entry name" value="Twitch_MoaA"/>
    <property type="match status" value="1"/>
</dbReference>
<dbReference type="HAMAP" id="MF_01225_B">
    <property type="entry name" value="MoaA_B"/>
    <property type="match status" value="1"/>
</dbReference>
<reference evidence="13" key="1">
    <citation type="submission" date="2017-06" db="EMBL/GenBank/DDBJ databases">
        <authorList>
            <person name="Varghese N."/>
            <person name="Submissions S."/>
        </authorList>
    </citation>
    <scope>NUCLEOTIDE SEQUENCE [LARGE SCALE GENOMIC DNA]</scope>
    <source>
        <strain evidence="13">JCM 23211</strain>
    </source>
</reference>
<keyword evidence="8 10" id="KW-0501">Molybdenum cofactor biosynthesis</keyword>
<dbReference type="GO" id="GO:1904047">
    <property type="term" value="F:S-adenosyl-L-methionine binding"/>
    <property type="evidence" value="ECO:0007669"/>
    <property type="project" value="UniProtKB-UniRule"/>
</dbReference>
<comment type="cofactor">
    <cofactor evidence="10">
        <name>[4Fe-4S] cluster</name>
        <dbReference type="ChEBI" id="CHEBI:49883"/>
    </cofactor>
    <text evidence="10">Binds 2 [4Fe-4S] clusters. Binds 1 [4Fe-4S] cluster coordinated with 3 cysteines and an exchangeable S-adenosyl-L-methionine and 1 [4Fe-4S] cluster coordinated with 3 cysteines and the GTP-derived substrate.</text>
</comment>
<proteinExistence type="inferred from homology"/>
<keyword evidence="4 10" id="KW-0547">Nucleotide-binding</keyword>
<keyword evidence="6 10" id="KW-0411">Iron-sulfur</keyword>
<dbReference type="InterPro" id="IPR040064">
    <property type="entry name" value="MoaA-like"/>
</dbReference>
<evidence type="ECO:0000256" key="5">
    <source>
        <dbReference type="ARBA" id="ARBA00023004"/>
    </source>
</evidence>
<dbReference type="CDD" id="cd01335">
    <property type="entry name" value="Radical_SAM"/>
    <property type="match status" value="1"/>
</dbReference>
<feature type="binding site" evidence="10">
    <location>
        <position position="255"/>
    </location>
    <ligand>
        <name>S-adenosyl-L-methionine</name>
        <dbReference type="ChEBI" id="CHEBI:59789"/>
    </ligand>
</feature>